<name>A0A0S2T9F2_9GAMM</name>
<proteinExistence type="predicted"/>
<dbReference type="AlphaFoldDB" id="A0A0S2T9F2"/>
<sequence>MTLECGCPEHFPDWDNEDVDLGGAAMLELPIPSFLHMPMGYEVYLGRARHLVSQLELEPRWPDFYLTRTGWLRGRILAPLSSADSPSRHVKRLPYPFQLRGKLHQGDIGTIKNSVREMQAKLLDAGRMPKELYLSYLTCPLCQEQRGGAKILLLRRWEQSGRLSKRLKT</sequence>
<keyword evidence="2" id="KW-1185">Reference proteome</keyword>
<gene>
    <name evidence="1" type="ORF">Tel_00515</name>
</gene>
<evidence type="ECO:0000313" key="1">
    <source>
        <dbReference type="EMBL" id="ALP51743.1"/>
    </source>
</evidence>
<organism evidence="1 2">
    <name type="scientific">Candidatus Tenderia electrophaga</name>
    <dbReference type="NCBI Taxonomy" id="1748243"/>
    <lineage>
        <taxon>Bacteria</taxon>
        <taxon>Pseudomonadati</taxon>
        <taxon>Pseudomonadota</taxon>
        <taxon>Gammaproteobacteria</taxon>
        <taxon>Candidatus Tenderiales</taxon>
        <taxon>Candidatus Tenderiaceae</taxon>
        <taxon>Candidatus Tenderia</taxon>
    </lineage>
</organism>
<dbReference type="KEGG" id="tee:Tel_00515"/>
<dbReference type="STRING" id="1748243.Tel_00515"/>
<dbReference type="Pfam" id="PF20603">
    <property type="entry name" value="Bact_hydrolase"/>
    <property type="match status" value="1"/>
</dbReference>
<dbReference type="InterPro" id="IPR046766">
    <property type="entry name" value="Bact_hydrolase"/>
</dbReference>
<dbReference type="Proteomes" id="UP000055136">
    <property type="component" value="Chromosome"/>
</dbReference>
<dbReference type="EMBL" id="CP013099">
    <property type="protein sequence ID" value="ALP51743.1"/>
    <property type="molecule type" value="Genomic_DNA"/>
</dbReference>
<accession>A0A0S2T9F2</accession>
<evidence type="ECO:0000313" key="2">
    <source>
        <dbReference type="Proteomes" id="UP000055136"/>
    </source>
</evidence>
<protein>
    <submittedName>
        <fullName evidence="1">Uncharacterized protein</fullName>
    </submittedName>
</protein>
<reference evidence="1" key="1">
    <citation type="submission" date="2015-10" db="EMBL/GenBank/DDBJ databases">
        <title>Description of Candidatus Tenderia electrophaga gen. nov, sp. nov., an Uncultivated Electroautotroph from a Biocathode Enrichment.</title>
        <authorList>
            <person name="Eddie B.J."/>
            <person name="Malanoski A.P."/>
            <person name="Wang Z."/>
            <person name="Hall R.J."/>
            <person name="Oh S.D."/>
            <person name="Heiner C."/>
            <person name="Lin B."/>
            <person name="Strycharz-Glaven S.M."/>
        </authorList>
    </citation>
    <scope>NUCLEOTIDE SEQUENCE [LARGE SCALE GENOMIC DNA]</scope>
    <source>
        <strain evidence="1">NRL1</strain>
    </source>
</reference>